<gene>
    <name evidence="4" type="ORF">AFUS01_LOCUS47385</name>
</gene>
<evidence type="ECO:0008006" key="6">
    <source>
        <dbReference type="Google" id="ProtNLM"/>
    </source>
</evidence>
<name>A0A8J2PYY4_9HEXA</name>
<dbReference type="Pfam" id="PF05615">
    <property type="entry name" value="THOC7"/>
    <property type="match status" value="1"/>
</dbReference>
<comment type="caution">
    <text evidence="4">The sequence shown here is derived from an EMBL/GenBank/DDBJ whole genome shotgun (WGS) entry which is preliminary data.</text>
</comment>
<protein>
    <recommendedName>
        <fullName evidence="6">THO complex subunit 7</fullName>
    </recommendedName>
</protein>
<feature type="compositionally biased region" description="Low complexity" evidence="3">
    <location>
        <begin position="267"/>
        <end position="277"/>
    </location>
</feature>
<dbReference type="EMBL" id="CAJVCH010571745">
    <property type="protein sequence ID" value="CAG7838409.1"/>
    <property type="molecule type" value="Genomic_DNA"/>
</dbReference>
<keyword evidence="2" id="KW-0539">Nucleus</keyword>
<evidence type="ECO:0000256" key="3">
    <source>
        <dbReference type="SAM" id="MobiDB-lite"/>
    </source>
</evidence>
<sequence>MASKSPPVPTVLENLMTDEVMKRRLLIDGDGGGDDRRIVLLTKTFLSFCSEEPGEEMKNSQKKLVSQINQIEHGHFKTRFATRANQEVKEMYVELDTQVKEEIEKSREEIENSKKLLELAKEHRKHQQEYNALAQLIRTQPDRKETEIKRQKLESELAELKAKQKSQNGQLDHRKRSMHVLMSAISRLQGLINEEEEESRMQEEAEKQAEEEKLQKQLEAASTPSKPVPMEIDDKSRTPLPSSNPGSPLEQITPDGPAISEPHPAGVVSSVPVSPVDPGKEKYEDLSESE</sequence>
<evidence type="ECO:0000313" key="4">
    <source>
        <dbReference type="EMBL" id="CAG7838409.1"/>
    </source>
</evidence>
<accession>A0A8J2PYY4</accession>
<dbReference type="GO" id="GO:0000445">
    <property type="term" value="C:THO complex part of transcription export complex"/>
    <property type="evidence" value="ECO:0007669"/>
    <property type="project" value="InterPro"/>
</dbReference>
<dbReference type="Proteomes" id="UP000708208">
    <property type="component" value="Unassembled WGS sequence"/>
</dbReference>
<comment type="subcellular location">
    <subcellularLocation>
        <location evidence="1">Nucleus</location>
    </subcellularLocation>
</comment>
<reference evidence="4" key="1">
    <citation type="submission" date="2021-06" db="EMBL/GenBank/DDBJ databases">
        <authorList>
            <person name="Hodson N. C."/>
            <person name="Mongue J. A."/>
            <person name="Jaron S. K."/>
        </authorList>
    </citation>
    <scope>NUCLEOTIDE SEQUENCE</scope>
</reference>
<feature type="region of interest" description="Disordered" evidence="3">
    <location>
        <begin position="192"/>
        <end position="290"/>
    </location>
</feature>
<organism evidence="4 5">
    <name type="scientific">Allacma fusca</name>
    <dbReference type="NCBI Taxonomy" id="39272"/>
    <lineage>
        <taxon>Eukaryota</taxon>
        <taxon>Metazoa</taxon>
        <taxon>Ecdysozoa</taxon>
        <taxon>Arthropoda</taxon>
        <taxon>Hexapoda</taxon>
        <taxon>Collembola</taxon>
        <taxon>Symphypleona</taxon>
        <taxon>Sminthuridae</taxon>
        <taxon>Allacma</taxon>
    </lineage>
</organism>
<keyword evidence="5" id="KW-1185">Reference proteome</keyword>
<evidence type="ECO:0000256" key="2">
    <source>
        <dbReference type="ARBA" id="ARBA00023242"/>
    </source>
</evidence>
<proteinExistence type="predicted"/>
<feature type="compositionally biased region" description="Basic and acidic residues" evidence="3">
    <location>
        <begin position="199"/>
        <end position="216"/>
    </location>
</feature>
<feature type="compositionally biased region" description="Basic and acidic residues" evidence="3">
    <location>
        <begin position="278"/>
        <end position="290"/>
    </location>
</feature>
<dbReference type="OrthoDB" id="205166at2759"/>
<evidence type="ECO:0000313" key="5">
    <source>
        <dbReference type="Proteomes" id="UP000708208"/>
    </source>
</evidence>
<dbReference type="AlphaFoldDB" id="A0A8J2PYY4"/>
<dbReference type="GO" id="GO:0006397">
    <property type="term" value="P:mRNA processing"/>
    <property type="evidence" value="ECO:0007669"/>
    <property type="project" value="InterPro"/>
</dbReference>
<dbReference type="InterPro" id="IPR008501">
    <property type="entry name" value="THOC7/Mft1"/>
</dbReference>
<evidence type="ECO:0000256" key="1">
    <source>
        <dbReference type="ARBA" id="ARBA00004123"/>
    </source>
</evidence>